<keyword evidence="2" id="KW-0472">Membrane</keyword>
<dbReference type="Proteomes" id="UP001142489">
    <property type="component" value="Unassembled WGS sequence"/>
</dbReference>
<evidence type="ECO:0000313" key="4">
    <source>
        <dbReference type="EMBL" id="KAJ7320532.1"/>
    </source>
</evidence>
<feature type="region of interest" description="Disordered" evidence="1">
    <location>
        <begin position="74"/>
        <end position="117"/>
    </location>
</feature>
<feature type="region of interest" description="Disordered" evidence="1">
    <location>
        <begin position="522"/>
        <end position="551"/>
    </location>
</feature>
<dbReference type="EMBL" id="JAPFRF010000010">
    <property type="protein sequence ID" value="KAJ7320532.1"/>
    <property type="molecule type" value="Genomic_DNA"/>
</dbReference>
<evidence type="ECO:0000256" key="1">
    <source>
        <dbReference type="SAM" id="MobiDB-lite"/>
    </source>
</evidence>
<keyword evidence="5" id="KW-1185">Reference proteome</keyword>
<comment type="caution">
    <text evidence="4">The sequence shown here is derived from an EMBL/GenBank/DDBJ whole genome shotgun (WGS) entry which is preliminary data.</text>
</comment>
<dbReference type="AlphaFoldDB" id="A0A9Q0XP41"/>
<keyword evidence="2" id="KW-0812">Transmembrane</keyword>
<dbReference type="Gene3D" id="2.60.40.10">
    <property type="entry name" value="Immunoglobulins"/>
    <property type="match status" value="2"/>
</dbReference>
<evidence type="ECO:0000259" key="3">
    <source>
        <dbReference type="Pfam" id="PF09294"/>
    </source>
</evidence>
<sequence length="551" mass="60882">MMPCFMGPLNFYKIAYTGVMMIYALYSLVETSNSAFSSKVEAQDFEYFLTWEAGNNTGASACYTVQYTANSMSCPTETESGSSERHKVPNTSFSKPRSQLKENPLHPDSEPAEPSVCPAVPEESAWSKLGKNGRKQNWKIITGCSNISRLFCDLTKELTDPCKTYRILVQQVTESGVQTSLQLFTPYLDTCLGLPQFNLSTCPNCINVTVKLSSPALVKVYKKVDYTVKVAAEDFPVKSEQSETEEESFHTVIRNLLPNRNYCISVDISTTVNNNLCTPSSPKCIFINSMNQSEVILPAISAGIVMALILVSTIFILYKAGFICLRKMKWPLILKVAPGSHYSIFESDPEEQLHNIQVIQEKKREVLGYDDEEEEEEDSGSDVENDGTYAIRHPDKISKSPSVEAIMEQLSMDHSPATSDTAELLPAELGDLKNETDEGETSTDQFFYPVEGNSAAEPQPYHSDVNLNSVKLGISGKIWDVTAALSDPEDPADLKELRIPHCSESTHFTDIANVQTASACNSSLDWQNSGGSGESESSDSEADNVGDYMRR</sequence>
<gene>
    <name evidence="4" type="ORF">JRQ81_020043</name>
</gene>
<feature type="region of interest" description="Disordered" evidence="1">
    <location>
        <begin position="364"/>
        <end position="394"/>
    </location>
</feature>
<dbReference type="SUPFAM" id="SSF49265">
    <property type="entry name" value="Fibronectin type III"/>
    <property type="match status" value="2"/>
</dbReference>
<feature type="compositionally biased region" description="Basic and acidic residues" evidence="1">
    <location>
        <begin position="99"/>
        <end position="109"/>
    </location>
</feature>
<reference evidence="4" key="1">
    <citation type="journal article" date="2023" name="DNA Res.">
        <title>Chromosome-level genome assembly of Phrynocephalus forsythii using third-generation DNA sequencing and Hi-C analysis.</title>
        <authorList>
            <person name="Qi Y."/>
            <person name="Zhao W."/>
            <person name="Zhao Y."/>
            <person name="Niu C."/>
            <person name="Cao S."/>
            <person name="Zhang Y."/>
        </authorList>
    </citation>
    <scope>NUCLEOTIDE SEQUENCE</scope>
    <source>
        <tissue evidence="4">Muscle</tissue>
    </source>
</reference>
<feature type="compositionally biased region" description="Acidic residues" evidence="1">
    <location>
        <begin position="368"/>
        <end position="385"/>
    </location>
</feature>
<evidence type="ECO:0000256" key="2">
    <source>
        <dbReference type="SAM" id="Phobius"/>
    </source>
</evidence>
<accession>A0A9Q0XP41</accession>
<proteinExistence type="predicted"/>
<feature type="domain" description="Interferon/interleukin receptor" evidence="3">
    <location>
        <begin position="191"/>
        <end position="286"/>
    </location>
</feature>
<dbReference type="InterPro" id="IPR036116">
    <property type="entry name" value="FN3_sf"/>
</dbReference>
<keyword evidence="2" id="KW-1133">Transmembrane helix</keyword>
<feature type="transmembrane region" description="Helical" evidence="2">
    <location>
        <begin position="295"/>
        <end position="318"/>
    </location>
</feature>
<dbReference type="PANTHER" id="PTHR20859:SF84">
    <property type="entry name" value="INTERFERON ALPHA_BETA RECEPTOR 2"/>
    <property type="match status" value="1"/>
</dbReference>
<dbReference type="InterPro" id="IPR015373">
    <property type="entry name" value="Interferon/interleukin_rcp_dom"/>
</dbReference>
<evidence type="ECO:0000313" key="5">
    <source>
        <dbReference type="Proteomes" id="UP001142489"/>
    </source>
</evidence>
<dbReference type="PANTHER" id="PTHR20859">
    <property type="entry name" value="INTERFERON/INTERLEUKIN RECEPTOR"/>
    <property type="match status" value="1"/>
</dbReference>
<protein>
    <recommendedName>
        <fullName evidence="3">Interferon/interleukin receptor domain-containing protein</fullName>
    </recommendedName>
</protein>
<dbReference type="GO" id="GO:0005886">
    <property type="term" value="C:plasma membrane"/>
    <property type="evidence" value="ECO:0007669"/>
    <property type="project" value="TreeGrafter"/>
</dbReference>
<dbReference type="OrthoDB" id="8947665at2759"/>
<organism evidence="4 5">
    <name type="scientific">Phrynocephalus forsythii</name>
    <dbReference type="NCBI Taxonomy" id="171643"/>
    <lineage>
        <taxon>Eukaryota</taxon>
        <taxon>Metazoa</taxon>
        <taxon>Chordata</taxon>
        <taxon>Craniata</taxon>
        <taxon>Vertebrata</taxon>
        <taxon>Euteleostomi</taxon>
        <taxon>Lepidosauria</taxon>
        <taxon>Squamata</taxon>
        <taxon>Bifurcata</taxon>
        <taxon>Unidentata</taxon>
        <taxon>Episquamata</taxon>
        <taxon>Toxicofera</taxon>
        <taxon>Iguania</taxon>
        <taxon>Acrodonta</taxon>
        <taxon>Agamidae</taxon>
        <taxon>Agaminae</taxon>
        <taxon>Phrynocephalus</taxon>
    </lineage>
</organism>
<dbReference type="InterPro" id="IPR013783">
    <property type="entry name" value="Ig-like_fold"/>
</dbReference>
<dbReference type="Pfam" id="PF09294">
    <property type="entry name" value="Interfer-bind"/>
    <property type="match status" value="1"/>
</dbReference>
<dbReference type="InterPro" id="IPR050650">
    <property type="entry name" value="Type-II_Cytokine-TF_Rcpt"/>
</dbReference>
<name>A0A9Q0XP41_9SAUR</name>
<dbReference type="GO" id="GO:0042018">
    <property type="term" value="F:interleukin-22 receptor activity"/>
    <property type="evidence" value="ECO:0007669"/>
    <property type="project" value="TreeGrafter"/>
</dbReference>